<gene>
    <name evidence="1" type="ORF">UBAL3_78920047</name>
</gene>
<evidence type="ECO:0008006" key="3">
    <source>
        <dbReference type="Google" id="ProtNLM"/>
    </source>
</evidence>
<protein>
    <recommendedName>
        <fullName evidence="3">MBG domain-containing protein</fullName>
    </recommendedName>
</protein>
<evidence type="ECO:0000313" key="1">
    <source>
        <dbReference type="EMBL" id="EES53457.1"/>
    </source>
</evidence>
<evidence type="ECO:0000313" key="2">
    <source>
        <dbReference type="Proteomes" id="UP000009374"/>
    </source>
</evidence>
<dbReference type="EMBL" id="GG693862">
    <property type="protein sequence ID" value="EES53457.1"/>
    <property type="molecule type" value="Genomic_DNA"/>
</dbReference>
<keyword evidence="2" id="KW-1185">Reference proteome</keyword>
<sequence>MGDQGVIFGHRAIFVKKELDDTLSFQRVTNYRTLSSNYVGALVSTLARMRWFHTPITRGASLGPTTLGRSSARIAADSNLPALGDCTWRYHHRGGIGDNAGNVPNVACYYKNATNSGLRIGSGASGATGRSEGSVPGDLGNEGSYPSWNFASNWTGNEFGIPGSWVIGTVHPGGGIEGVSAPILVPDLLTSMVTGNSGSSVYSGSTVTPGYIATSTMEARSTLPSGIAITPNSVGPNVGTATIRLSVSGTLARPMTQMSAGSVATSGVWTIIPLSVTAMAKSASMTYGGPVPSLSGTLSATGPTGGLANISAMWTTPAASFSTMGQYAIDPTFSYRNGAVAKDFMITNAPSNATALTITNVESALFSEEIDVVTGMAADYMSTESDTSSISSFAAFSESLASPTPSESVMVFSDNFSRPIGVETCNYLVPPLSSGIISAQKVRP</sequence>
<dbReference type="Proteomes" id="UP000009374">
    <property type="component" value="Unassembled WGS sequence"/>
</dbReference>
<reference evidence="1 2" key="1">
    <citation type="journal article" date="2009" name="Appl. Environ. Microbiol.">
        <title>Community genomic and proteomic analyses of chemoautotrophic iron-oxidizing "Leptospirillum rubarum" (Group II) and "Leptospirillum ferrodiazotrophum" (Group III) bacteria in acid mine drainage biofilms.</title>
        <authorList>
            <person name="Goltsman D.S."/>
            <person name="Denef V.J."/>
            <person name="Singer S.W."/>
            <person name="VerBerkmoes N.C."/>
            <person name="Lefsrud M."/>
            <person name="Mueller R.S."/>
            <person name="Dick G.J."/>
            <person name="Sun C.L."/>
            <person name="Wheeler K.E."/>
            <person name="Zemla A."/>
            <person name="Baker B.J."/>
            <person name="Hauser L."/>
            <person name="Land M."/>
            <person name="Shah M.B."/>
            <person name="Thelen M.P."/>
            <person name="Hettich R.L."/>
            <person name="Banfield J.F."/>
        </authorList>
    </citation>
    <scope>NUCLEOTIDE SEQUENCE [LARGE SCALE GENOMIC DNA]</scope>
</reference>
<organism evidence="1 2">
    <name type="scientific">Leptospirillum ferrodiazotrophum</name>
    <dbReference type="NCBI Taxonomy" id="412449"/>
    <lineage>
        <taxon>Bacteria</taxon>
        <taxon>Pseudomonadati</taxon>
        <taxon>Nitrospirota</taxon>
        <taxon>Nitrospiria</taxon>
        <taxon>Nitrospirales</taxon>
        <taxon>Nitrospiraceae</taxon>
        <taxon>Leptospirillum</taxon>
    </lineage>
</organism>
<dbReference type="AlphaFoldDB" id="C6HV83"/>
<name>C6HV83_9BACT</name>
<accession>C6HV83</accession>
<proteinExistence type="predicted"/>